<reference evidence="2 3" key="1">
    <citation type="submission" date="2019-12" db="EMBL/GenBank/DDBJ databases">
        <authorList>
            <person name="Alioto T."/>
            <person name="Alioto T."/>
            <person name="Gomez Garrido J."/>
        </authorList>
    </citation>
    <scope>NUCLEOTIDE SEQUENCE [LARGE SCALE GENOMIC DNA]</scope>
</reference>
<feature type="compositionally biased region" description="Polar residues" evidence="1">
    <location>
        <begin position="20"/>
        <end position="33"/>
    </location>
</feature>
<dbReference type="Proteomes" id="UP000594638">
    <property type="component" value="Unassembled WGS sequence"/>
</dbReference>
<dbReference type="EMBL" id="CACTIH010000193">
    <property type="protein sequence ID" value="CAA2956650.1"/>
    <property type="molecule type" value="Genomic_DNA"/>
</dbReference>
<evidence type="ECO:0000313" key="3">
    <source>
        <dbReference type="Proteomes" id="UP000594638"/>
    </source>
</evidence>
<proteinExistence type="predicted"/>
<accession>A0A8S0PSU4</accession>
<dbReference type="Gramene" id="OE9A020298T1">
    <property type="protein sequence ID" value="OE9A020298C1"/>
    <property type="gene ID" value="OE9A020298"/>
</dbReference>
<feature type="region of interest" description="Disordered" evidence="1">
    <location>
        <begin position="1"/>
        <end position="34"/>
    </location>
</feature>
<comment type="caution">
    <text evidence="2">The sequence shown here is derived from an EMBL/GenBank/DDBJ whole genome shotgun (WGS) entry which is preliminary data.</text>
</comment>
<organism evidence="2 3">
    <name type="scientific">Olea europaea subsp. europaea</name>
    <dbReference type="NCBI Taxonomy" id="158383"/>
    <lineage>
        <taxon>Eukaryota</taxon>
        <taxon>Viridiplantae</taxon>
        <taxon>Streptophyta</taxon>
        <taxon>Embryophyta</taxon>
        <taxon>Tracheophyta</taxon>
        <taxon>Spermatophyta</taxon>
        <taxon>Magnoliopsida</taxon>
        <taxon>eudicotyledons</taxon>
        <taxon>Gunneridae</taxon>
        <taxon>Pentapetalae</taxon>
        <taxon>asterids</taxon>
        <taxon>lamiids</taxon>
        <taxon>Lamiales</taxon>
        <taxon>Oleaceae</taxon>
        <taxon>Oleeae</taxon>
        <taxon>Olea</taxon>
    </lineage>
</organism>
<evidence type="ECO:0000256" key="1">
    <source>
        <dbReference type="SAM" id="MobiDB-lite"/>
    </source>
</evidence>
<keyword evidence="3" id="KW-1185">Reference proteome</keyword>
<protein>
    <submittedName>
        <fullName evidence="2">Uncharacterized protein</fullName>
    </submittedName>
</protein>
<evidence type="ECO:0000313" key="2">
    <source>
        <dbReference type="EMBL" id="CAA2956650.1"/>
    </source>
</evidence>
<gene>
    <name evidence="2" type="ORF">OLEA9_A020298</name>
</gene>
<name>A0A8S0PSU4_OLEEU</name>
<dbReference type="AlphaFoldDB" id="A0A8S0PSU4"/>
<sequence length="103" mass="11499">MSGGGYNQKYRCGDHDYANRPTNLSTTMPNVPQNEVRKTAQYKNTHNSDENDVNIPVEMLAINNNAELNGNSEQVPGADSAAKILEFTTVNQDDRHFTEEDLL</sequence>